<dbReference type="RefSeq" id="WP_120797347.1">
    <property type="nucleotide sequence ID" value="NZ_RBXL01000001.1"/>
</dbReference>
<reference evidence="3 4" key="1">
    <citation type="submission" date="2018-10" db="EMBL/GenBank/DDBJ databases">
        <title>Genomic Encyclopedia of Archaeal and Bacterial Type Strains, Phase II (KMG-II): from individual species to whole genera.</title>
        <authorList>
            <person name="Goeker M."/>
        </authorList>
    </citation>
    <scope>NUCLEOTIDE SEQUENCE [LARGE SCALE GENOMIC DNA]</scope>
    <source>
        <strain evidence="3 4">DSM 235</strain>
    </source>
</reference>
<dbReference type="EMBL" id="RBXL01000001">
    <property type="protein sequence ID" value="RKT44988.1"/>
    <property type="molecule type" value="Genomic_DNA"/>
</dbReference>
<sequence length="96" mass="11187">MAETSIAEARNRLTHLIYQAERGETVHITRRGRPVAVLLSEAEYGRLSRGAVRPTFWDAIREMRADPEFEPIDLQSEEIESWRDRAAQDRGFEWSE</sequence>
<gene>
    <name evidence="3" type="ORF">BDD21_2399</name>
</gene>
<comment type="function">
    <text evidence="2">Antitoxin component of a type II toxin-antitoxin (TA) system.</text>
</comment>
<accession>A0A495VB04</accession>
<evidence type="ECO:0000313" key="4">
    <source>
        <dbReference type="Proteomes" id="UP000274556"/>
    </source>
</evidence>
<evidence type="ECO:0000256" key="1">
    <source>
        <dbReference type="ARBA" id="ARBA00009981"/>
    </source>
</evidence>
<dbReference type="SUPFAM" id="SSF143120">
    <property type="entry name" value="YefM-like"/>
    <property type="match status" value="1"/>
</dbReference>
<dbReference type="Proteomes" id="UP000274556">
    <property type="component" value="Unassembled WGS sequence"/>
</dbReference>
<dbReference type="NCBIfam" id="TIGR01552">
    <property type="entry name" value="phd_fam"/>
    <property type="match status" value="1"/>
</dbReference>
<organism evidence="3 4">
    <name type="scientific">Thiocapsa rosea</name>
    <dbReference type="NCBI Taxonomy" id="69360"/>
    <lineage>
        <taxon>Bacteria</taxon>
        <taxon>Pseudomonadati</taxon>
        <taxon>Pseudomonadota</taxon>
        <taxon>Gammaproteobacteria</taxon>
        <taxon>Chromatiales</taxon>
        <taxon>Chromatiaceae</taxon>
        <taxon>Thiocapsa</taxon>
    </lineage>
</organism>
<dbReference type="InterPro" id="IPR006442">
    <property type="entry name" value="Antitoxin_Phd/YefM"/>
</dbReference>
<comment type="caution">
    <text evidence="3">The sequence shown here is derived from an EMBL/GenBank/DDBJ whole genome shotgun (WGS) entry which is preliminary data.</text>
</comment>
<keyword evidence="4" id="KW-1185">Reference proteome</keyword>
<dbReference type="Gene3D" id="3.40.1620.10">
    <property type="entry name" value="YefM-like domain"/>
    <property type="match status" value="1"/>
</dbReference>
<dbReference type="AlphaFoldDB" id="A0A495VB04"/>
<evidence type="ECO:0000256" key="2">
    <source>
        <dbReference type="RuleBase" id="RU362080"/>
    </source>
</evidence>
<proteinExistence type="inferred from homology"/>
<dbReference type="InterPro" id="IPR036165">
    <property type="entry name" value="YefM-like_sf"/>
</dbReference>
<protein>
    <recommendedName>
        <fullName evidence="2">Antitoxin</fullName>
    </recommendedName>
</protein>
<dbReference type="Pfam" id="PF02604">
    <property type="entry name" value="PhdYeFM_antitox"/>
    <property type="match status" value="1"/>
</dbReference>
<evidence type="ECO:0000313" key="3">
    <source>
        <dbReference type="EMBL" id="RKT44988.1"/>
    </source>
</evidence>
<comment type="similarity">
    <text evidence="1 2">Belongs to the phD/YefM antitoxin family.</text>
</comment>
<name>A0A495VB04_9GAMM</name>
<dbReference type="OrthoDB" id="71688at2"/>